<accession>A0A2R6Q7E5</accession>
<feature type="compositionally biased region" description="Basic and acidic residues" evidence="1">
    <location>
        <begin position="197"/>
        <end position="209"/>
    </location>
</feature>
<feature type="compositionally biased region" description="Basic and acidic residues" evidence="1">
    <location>
        <begin position="89"/>
        <end position="100"/>
    </location>
</feature>
<evidence type="ECO:0000313" key="3">
    <source>
        <dbReference type="Proteomes" id="UP000186601"/>
    </source>
</evidence>
<feature type="region of interest" description="Disordered" evidence="1">
    <location>
        <begin position="74"/>
        <end position="101"/>
    </location>
</feature>
<evidence type="ECO:0000256" key="1">
    <source>
        <dbReference type="SAM" id="MobiDB-lite"/>
    </source>
</evidence>
<dbReference type="AlphaFoldDB" id="A0A2R6Q7E5"/>
<name>A0A2R6Q7E5_9APHY</name>
<dbReference type="Proteomes" id="UP000186601">
    <property type="component" value="Unassembled WGS sequence"/>
</dbReference>
<protein>
    <submittedName>
        <fullName evidence="2">Uncharacterized protein</fullName>
    </submittedName>
</protein>
<reference evidence="2 3" key="1">
    <citation type="submission" date="2018-02" db="EMBL/GenBank/DDBJ databases">
        <title>Genome sequence of the basidiomycete white-rot fungus Phlebia centrifuga.</title>
        <authorList>
            <person name="Granchi Z."/>
            <person name="Peng M."/>
            <person name="de Vries R.P."/>
            <person name="Hilden K."/>
            <person name="Makela M.R."/>
            <person name="Grigoriev I."/>
            <person name="Riley R."/>
        </authorList>
    </citation>
    <scope>NUCLEOTIDE SEQUENCE [LARGE SCALE GENOMIC DNA]</scope>
    <source>
        <strain evidence="2 3">FBCC195</strain>
    </source>
</reference>
<gene>
    <name evidence="2" type="ORF">PHLCEN_2v3994</name>
</gene>
<comment type="caution">
    <text evidence="2">The sequence shown here is derived from an EMBL/GenBank/DDBJ whole genome shotgun (WGS) entry which is preliminary data.</text>
</comment>
<feature type="region of interest" description="Disordered" evidence="1">
    <location>
        <begin position="187"/>
        <end position="209"/>
    </location>
</feature>
<sequence>MSIVAFTFGSFDDIFSLAISVAKALSDSRGSSADCRELIDYLDVFVRQSLYCRTIFRVFDDRFEEIEDQSAQKYSLTTGSNSSAQSEAGTDRSSRPRTTEDEAQYVRRISVNPLVLVHAPTQAAISSHLLNTLACMSPSMMATLSMFKEAGLRHSSASSLGPVLPFGLDEGSPIKFDEEDEELEDLLGPKSSGLFHAGEDNRVDEVEYA</sequence>
<keyword evidence="3" id="KW-1185">Reference proteome</keyword>
<proteinExistence type="predicted"/>
<dbReference type="EMBL" id="MLYV02000388">
    <property type="protein sequence ID" value="PSS03320.1"/>
    <property type="molecule type" value="Genomic_DNA"/>
</dbReference>
<feature type="compositionally biased region" description="Polar residues" evidence="1">
    <location>
        <begin position="74"/>
        <end position="88"/>
    </location>
</feature>
<organism evidence="2 3">
    <name type="scientific">Hermanssonia centrifuga</name>
    <dbReference type="NCBI Taxonomy" id="98765"/>
    <lineage>
        <taxon>Eukaryota</taxon>
        <taxon>Fungi</taxon>
        <taxon>Dikarya</taxon>
        <taxon>Basidiomycota</taxon>
        <taxon>Agaricomycotina</taxon>
        <taxon>Agaricomycetes</taxon>
        <taxon>Polyporales</taxon>
        <taxon>Meruliaceae</taxon>
        <taxon>Hermanssonia</taxon>
    </lineage>
</organism>
<evidence type="ECO:0000313" key="2">
    <source>
        <dbReference type="EMBL" id="PSS03320.1"/>
    </source>
</evidence>